<evidence type="ECO:0000313" key="2">
    <source>
        <dbReference type="EMBL" id="GAU43293.1"/>
    </source>
</evidence>
<feature type="domain" description="Xyloglucan endo-transglycosylase C-terminal" evidence="1">
    <location>
        <begin position="37"/>
        <end position="84"/>
    </location>
</feature>
<protein>
    <recommendedName>
        <fullName evidence="1">Xyloglucan endo-transglycosylase C-terminal domain-containing protein</fullName>
    </recommendedName>
</protein>
<name>A0A2Z6NMN9_TRISU</name>
<sequence>MEFQLTTMMHPLKHTIYRSFGINACQAQSTNIQPCNSSKYRWNREKFWELNPLQKQAYNNIRNNYLIYDYCTKESQNPKYQVECQSLPIG</sequence>
<evidence type="ECO:0000313" key="3">
    <source>
        <dbReference type="Proteomes" id="UP000242715"/>
    </source>
</evidence>
<dbReference type="GO" id="GO:0016762">
    <property type="term" value="F:xyloglucan:xyloglucosyl transferase activity"/>
    <property type="evidence" value="ECO:0007669"/>
    <property type="project" value="InterPro"/>
</dbReference>
<reference evidence="3" key="1">
    <citation type="journal article" date="2017" name="Front. Plant Sci.">
        <title>Climate Clever Clovers: New Paradigm to Reduce the Environmental Footprint of Ruminants by Breeding Low Methanogenic Forages Utilizing Haplotype Variation.</title>
        <authorList>
            <person name="Kaur P."/>
            <person name="Appels R."/>
            <person name="Bayer P.E."/>
            <person name="Keeble-Gagnere G."/>
            <person name="Wang J."/>
            <person name="Hirakawa H."/>
            <person name="Shirasawa K."/>
            <person name="Vercoe P."/>
            <person name="Stefanova K."/>
            <person name="Durmic Z."/>
            <person name="Nichols P."/>
            <person name="Revell C."/>
            <person name="Isobe S.N."/>
            <person name="Edwards D."/>
            <person name="Erskine W."/>
        </authorList>
    </citation>
    <scope>NUCLEOTIDE SEQUENCE [LARGE SCALE GENOMIC DNA]</scope>
    <source>
        <strain evidence="3">cv. Daliak</strain>
    </source>
</reference>
<accession>A0A2Z6NMN9</accession>
<dbReference type="EMBL" id="DF973965">
    <property type="protein sequence ID" value="GAU43293.1"/>
    <property type="molecule type" value="Genomic_DNA"/>
</dbReference>
<dbReference type="GO" id="GO:0048046">
    <property type="term" value="C:apoplast"/>
    <property type="evidence" value="ECO:0007669"/>
    <property type="project" value="InterPro"/>
</dbReference>
<dbReference type="InterPro" id="IPR010713">
    <property type="entry name" value="XET_C"/>
</dbReference>
<dbReference type="Pfam" id="PF06955">
    <property type="entry name" value="XET_C"/>
    <property type="match status" value="1"/>
</dbReference>
<dbReference type="Gene3D" id="2.60.120.200">
    <property type="match status" value="1"/>
</dbReference>
<keyword evidence="3" id="KW-1185">Reference proteome</keyword>
<evidence type="ECO:0000259" key="1">
    <source>
        <dbReference type="Pfam" id="PF06955"/>
    </source>
</evidence>
<dbReference type="AlphaFoldDB" id="A0A2Z6NMN9"/>
<gene>
    <name evidence="2" type="ORF">TSUD_389920</name>
</gene>
<dbReference type="Proteomes" id="UP000242715">
    <property type="component" value="Unassembled WGS sequence"/>
</dbReference>
<dbReference type="SUPFAM" id="SSF49899">
    <property type="entry name" value="Concanavalin A-like lectins/glucanases"/>
    <property type="match status" value="1"/>
</dbReference>
<dbReference type="OrthoDB" id="2015456at2759"/>
<proteinExistence type="predicted"/>
<dbReference type="InterPro" id="IPR013320">
    <property type="entry name" value="ConA-like_dom_sf"/>
</dbReference>
<dbReference type="GO" id="GO:0044042">
    <property type="term" value="P:glucan metabolic process"/>
    <property type="evidence" value="ECO:0007669"/>
    <property type="project" value="InterPro"/>
</dbReference>
<organism evidence="2 3">
    <name type="scientific">Trifolium subterraneum</name>
    <name type="common">Subterranean clover</name>
    <dbReference type="NCBI Taxonomy" id="3900"/>
    <lineage>
        <taxon>Eukaryota</taxon>
        <taxon>Viridiplantae</taxon>
        <taxon>Streptophyta</taxon>
        <taxon>Embryophyta</taxon>
        <taxon>Tracheophyta</taxon>
        <taxon>Spermatophyta</taxon>
        <taxon>Magnoliopsida</taxon>
        <taxon>eudicotyledons</taxon>
        <taxon>Gunneridae</taxon>
        <taxon>Pentapetalae</taxon>
        <taxon>rosids</taxon>
        <taxon>fabids</taxon>
        <taxon>Fabales</taxon>
        <taxon>Fabaceae</taxon>
        <taxon>Papilionoideae</taxon>
        <taxon>50 kb inversion clade</taxon>
        <taxon>NPAAA clade</taxon>
        <taxon>Hologalegina</taxon>
        <taxon>IRL clade</taxon>
        <taxon>Trifolieae</taxon>
        <taxon>Trifolium</taxon>
    </lineage>
</organism>